<dbReference type="PANTHER" id="PTHR10846">
    <property type="entry name" value="SODIUM/POTASSIUM/CALCIUM EXCHANGER"/>
    <property type="match status" value="1"/>
</dbReference>
<keyword evidence="6" id="KW-1185">Reference proteome</keyword>
<gene>
    <name evidence="5" type="ORF">CROST_046210</name>
</gene>
<dbReference type="AlphaFoldDB" id="A0A1S8L0V0"/>
<protein>
    <submittedName>
        <fullName evidence="5">Uncharacterized protein</fullName>
    </submittedName>
</protein>
<evidence type="ECO:0000313" key="6">
    <source>
        <dbReference type="Proteomes" id="UP000190951"/>
    </source>
</evidence>
<evidence type="ECO:0000256" key="1">
    <source>
        <dbReference type="ARBA" id="ARBA00004141"/>
    </source>
</evidence>
<name>A0A1S8L0V0_9CLOT</name>
<keyword evidence="5" id="KW-0614">Plasmid</keyword>
<dbReference type="STRING" id="84029.CROST_34200"/>
<dbReference type="InterPro" id="IPR044880">
    <property type="entry name" value="NCX_ion-bd_dom_sf"/>
</dbReference>
<evidence type="ECO:0000313" key="5">
    <source>
        <dbReference type="EMBL" id="URZ13843.1"/>
    </source>
</evidence>
<dbReference type="KEGG" id="crw:CROST_046210"/>
<comment type="subcellular location">
    <subcellularLocation>
        <location evidence="1">Membrane</location>
        <topology evidence="1">Multi-pass membrane protein</topology>
    </subcellularLocation>
</comment>
<dbReference type="InterPro" id="IPR004837">
    <property type="entry name" value="NaCa_Exmemb"/>
</dbReference>
<keyword evidence="2" id="KW-0812">Transmembrane</keyword>
<dbReference type="GO" id="GO:0008273">
    <property type="term" value="F:calcium, potassium:sodium antiporter activity"/>
    <property type="evidence" value="ECO:0007669"/>
    <property type="project" value="TreeGrafter"/>
</dbReference>
<dbReference type="GO" id="GO:0006874">
    <property type="term" value="P:intracellular calcium ion homeostasis"/>
    <property type="evidence" value="ECO:0007669"/>
    <property type="project" value="TreeGrafter"/>
</dbReference>
<dbReference type="GO" id="GO:0005262">
    <property type="term" value="F:calcium channel activity"/>
    <property type="evidence" value="ECO:0007669"/>
    <property type="project" value="TreeGrafter"/>
</dbReference>
<keyword evidence="4" id="KW-0472">Membrane</keyword>
<dbReference type="RefSeq" id="WP_077834612.1">
    <property type="nucleotide sequence ID" value="NZ_CP096984.1"/>
</dbReference>
<keyword evidence="3" id="KW-1133">Transmembrane helix</keyword>
<proteinExistence type="predicted"/>
<dbReference type="InterPro" id="IPR004481">
    <property type="entry name" value="K/Na/Ca-exchanger"/>
</dbReference>
<dbReference type="GO" id="GO:0005886">
    <property type="term" value="C:plasma membrane"/>
    <property type="evidence" value="ECO:0007669"/>
    <property type="project" value="TreeGrafter"/>
</dbReference>
<dbReference type="Pfam" id="PF01699">
    <property type="entry name" value="Na_Ca_ex"/>
    <property type="match status" value="2"/>
</dbReference>
<evidence type="ECO:0000256" key="2">
    <source>
        <dbReference type="ARBA" id="ARBA00022692"/>
    </source>
</evidence>
<dbReference type="PANTHER" id="PTHR10846:SF8">
    <property type="entry name" value="INNER MEMBRANE PROTEIN YRBG"/>
    <property type="match status" value="1"/>
</dbReference>
<dbReference type="Gene3D" id="1.20.1420.30">
    <property type="entry name" value="NCX, central ion-binding region"/>
    <property type="match status" value="1"/>
</dbReference>
<organism evidence="5 6">
    <name type="scientific">Clostridium felsineum</name>
    <dbReference type="NCBI Taxonomy" id="36839"/>
    <lineage>
        <taxon>Bacteria</taxon>
        <taxon>Bacillati</taxon>
        <taxon>Bacillota</taxon>
        <taxon>Clostridia</taxon>
        <taxon>Eubacteriales</taxon>
        <taxon>Clostridiaceae</taxon>
        <taxon>Clostridium</taxon>
    </lineage>
</organism>
<evidence type="ECO:0000256" key="4">
    <source>
        <dbReference type="ARBA" id="ARBA00023136"/>
    </source>
</evidence>
<dbReference type="EMBL" id="CP096984">
    <property type="protein sequence ID" value="URZ13843.1"/>
    <property type="molecule type" value="Genomic_DNA"/>
</dbReference>
<accession>A0A1S8L0V0</accession>
<reference evidence="5 6" key="1">
    <citation type="submission" date="2022-04" db="EMBL/GenBank/DDBJ databases">
        <title>Genome sequence of C. roseum typestrain.</title>
        <authorList>
            <person name="Poehlein A."/>
            <person name="Schoch T."/>
            <person name="Duerre P."/>
            <person name="Daniel R."/>
        </authorList>
    </citation>
    <scope>NUCLEOTIDE SEQUENCE [LARGE SCALE GENOMIC DNA]</scope>
    <source>
        <strain evidence="5 6">DSM 7320</strain>
        <plasmid evidence="5 6">p330</plasmid>
    </source>
</reference>
<sequence length="333" mass="36568">MILTILIMLFSALLIYFSCEFFVNGIEWVGKAFKISESAVGSVLAAFGTALPESIVTFIAVVFGTNSKQKDIGIGAALGGPLVLSTIAYAVVGIGIFVFCSKRKFGECIKCDGKKLARDQAWFMWIFVFKIALGLIAFTVKPLLGILFLIAYGIYFYREMSADNNEIAEDLEPLKISPKNVQPKKLLILTQTIGALILIFIGFQLFVNNLGTLSISLGMAPHMVSLLLSPVATELPETLNAIIWVRQGKEKLALSNISGSMMIQATVPSALGIMFTPWLLDRYLIISAIITFVAIFSLWVCLKRNRLSDERLAFNGIFYIVFIIAIIGVKALI</sequence>
<geneLocation type="plasmid" evidence="5 6">
    <name>p330</name>
</geneLocation>
<dbReference type="Proteomes" id="UP000190951">
    <property type="component" value="Plasmid p330"/>
</dbReference>
<evidence type="ECO:0000256" key="3">
    <source>
        <dbReference type="ARBA" id="ARBA00022989"/>
    </source>
</evidence>